<dbReference type="InParanoid" id="D8RPP9"/>
<evidence type="ECO:0000256" key="3">
    <source>
        <dbReference type="ARBA" id="ARBA00022989"/>
    </source>
</evidence>
<dbReference type="InterPro" id="IPR013946">
    <property type="entry name" value="NCA2-like"/>
</dbReference>
<protein>
    <recommendedName>
        <fullName evidence="9">Protein DGS1, mitochondrial</fullName>
    </recommendedName>
</protein>
<dbReference type="Proteomes" id="UP000001514">
    <property type="component" value="Unassembled WGS sequence"/>
</dbReference>
<reference evidence="7 8" key="1">
    <citation type="journal article" date="2011" name="Science">
        <title>The Selaginella genome identifies genetic changes associated with the evolution of vascular plants.</title>
        <authorList>
            <person name="Banks J.A."/>
            <person name="Nishiyama T."/>
            <person name="Hasebe M."/>
            <person name="Bowman J.L."/>
            <person name="Gribskov M."/>
            <person name="dePamphilis C."/>
            <person name="Albert V.A."/>
            <person name="Aono N."/>
            <person name="Aoyama T."/>
            <person name="Ambrose B.A."/>
            <person name="Ashton N.W."/>
            <person name="Axtell M.J."/>
            <person name="Barker E."/>
            <person name="Barker M.S."/>
            <person name="Bennetzen J.L."/>
            <person name="Bonawitz N.D."/>
            <person name="Chapple C."/>
            <person name="Cheng C."/>
            <person name="Correa L.G."/>
            <person name="Dacre M."/>
            <person name="DeBarry J."/>
            <person name="Dreyer I."/>
            <person name="Elias M."/>
            <person name="Engstrom E.M."/>
            <person name="Estelle M."/>
            <person name="Feng L."/>
            <person name="Finet C."/>
            <person name="Floyd S.K."/>
            <person name="Frommer W.B."/>
            <person name="Fujita T."/>
            <person name="Gramzow L."/>
            <person name="Gutensohn M."/>
            <person name="Harholt J."/>
            <person name="Hattori M."/>
            <person name="Heyl A."/>
            <person name="Hirai T."/>
            <person name="Hiwatashi Y."/>
            <person name="Ishikawa M."/>
            <person name="Iwata M."/>
            <person name="Karol K.G."/>
            <person name="Koehler B."/>
            <person name="Kolukisaoglu U."/>
            <person name="Kubo M."/>
            <person name="Kurata T."/>
            <person name="Lalonde S."/>
            <person name="Li K."/>
            <person name="Li Y."/>
            <person name="Litt A."/>
            <person name="Lyons E."/>
            <person name="Manning G."/>
            <person name="Maruyama T."/>
            <person name="Michael T.P."/>
            <person name="Mikami K."/>
            <person name="Miyazaki S."/>
            <person name="Morinaga S."/>
            <person name="Murata T."/>
            <person name="Mueller-Roeber B."/>
            <person name="Nelson D.R."/>
            <person name="Obara M."/>
            <person name="Oguri Y."/>
            <person name="Olmstead R.G."/>
            <person name="Onodera N."/>
            <person name="Petersen B.L."/>
            <person name="Pils B."/>
            <person name="Prigge M."/>
            <person name="Rensing S.A."/>
            <person name="Riano-Pachon D.M."/>
            <person name="Roberts A.W."/>
            <person name="Sato Y."/>
            <person name="Scheller H.V."/>
            <person name="Schulz B."/>
            <person name="Schulz C."/>
            <person name="Shakirov E.V."/>
            <person name="Shibagaki N."/>
            <person name="Shinohara N."/>
            <person name="Shippen D.E."/>
            <person name="Soerensen I."/>
            <person name="Sotooka R."/>
            <person name="Sugimoto N."/>
            <person name="Sugita M."/>
            <person name="Sumikawa N."/>
            <person name="Tanurdzic M."/>
            <person name="Theissen G."/>
            <person name="Ulvskov P."/>
            <person name="Wakazuki S."/>
            <person name="Weng J.K."/>
            <person name="Willats W.W."/>
            <person name="Wipf D."/>
            <person name="Wolf P.G."/>
            <person name="Yang L."/>
            <person name="Zimmer A.D."/>
            <person name="Zhu Q."/>
            <person name="Mitros T."/>
            <person name="Hellsten U."/>
            <person name="Loque D."/>
            <person name="Otillar R."/>
            <person name="Salamov A."/>
            <person name="Schmutz J."/>
            <person name="Shapiro H."/>
            <person name="Lindquist E."/>
            <person name="Lucas S."/>
            <person name="Rokhsar D."/>
            <person name="Grigoriev I.V."/>
        </authorList>
    </citation>
    <scope>NUCLEOTIDE SEQUENCE [LARGE SCALE GENOMIC DNA]</scope>
</reference>
<organism evidence="8">
    <name type="scientific">Selaginella moellendorffii</name>
    <name type="common">Spikemoss</name>
    <dbReference type="NCBI Taxonomy" id="88036"/>
    <lineage>
        <taxon>Eukaryota</taxon>
        <taxon>Viridiplantae</taxon>
        <taxon>Streptophyta</taxon>
        <taxon>Embryophyta</taxon>
        <taxon>Tracheophyta</taxon>
        <taxon>Lycopodiopsida</taxon>
        <taxon>Selaginellales</taxon>
        <taxon>Selaginellaceae</taxon>
        <taxon>Selaginella</taxon>
    </lineage>
</organism>
<dbReference type="OMA" id="EIVMMRY"/>
<evidence type="ECO:0000256" key="4">
    <source>
        <dbReference type="ARBA" id="ARBA00023128"/>
    </source>
</evidence>
<evidence type="ECO:0008006" key="9">
    <source>
        <dbReference type="Google" id="ProtNLM"/>
    </source>
</evidence>
<comment type="subcellular location">
    <subcellularLocation>
        <location evidence="1">Mitochondrion membrane</location>
        <topology evidence="1">Multi-pass membrane protein</topology>
    </subcellularLocation>
</comment>
<sequence>MEAFRDISMELLLLLHDIQINFQFWRARQQGSDMMRIRFMVLERGPHAFVEGLACMVRALISEGSATQKLVYDASCRITERMTMLRIIQEQLAVLLAQVYHEVDKLGDHQGRQSLCAALTNVYDAMIKLERNYDLPPVSKVVLINPWFNLFFTLPKEIMSKRDWTDEEIGMVVRCLRANLSNIKECMAFLLPLYERPKKITRFWIHYSVTALAFVVISGWIGKHSRLAGSDDLDNWIRQGAEAIKDFYQEHVEEPLLSIRDDLFETFRKRHQGSAEVGDVRLTAASLSRMLKAFAEQTSGGHLPSDATEQQMMEIMMSRYEKELTHPLQSLLGGELARALLIQVQKLKLDIETAMLELNQILRANEINFAILAAFPAVIFAVFLGYLIRVSLSKSKGAEGRGRKAQLRRRMLVAEAERAVIQYQLFKDKNEESQALWQYGMLLYALDRLYRALSKNGISKAEWFSLREDVLDLAKPNLDTHYKLLITARMGRLYECIAPVPRL</sequence>
<keyword evidence="8" id="KW-1185">Reference proteome</keyword>
<dbReference type="FunCoup" id="D8RPP9">
    <property type="interactions" value="1430"/>
</dbReference>
<keyword evidence="4" id="KW-0496">Mitochondrion</keyword>
<name>D8RPP9_SELML</name>
<dbReference type="AlphaFoldDB" id="D8RPP9"/>
<proteinExistence type="predicted"/>
<keyword evidence="2 6" id="KW-0812">Transmembrane</keyword>
<dbReference type="EMBL" id="GL377585">
    <property type="protein sequence ID" value="EFJ26292.1"/>
    <property type="molecule type" value="Genomic_DNA"/>
</dbReference>
<evidence type="ECO:0000256" key="2">
    <source>
        <dbReference type="ARBA" id="ARBA00022692"/>
    </source>
</evidence>
<dbReference type="Pfam" id="PF08637">
    <property type="entry name" value="NCA2"/>
    <property type="match status" value="1"/>
</dbReference>
<gene>
    <name evidence="7" type="ORF">SELMODRAFT_98278</name>
</gene>
<dbReference type="STRING" id="88036.D8RPP9"/>
<dbReference type="PANTHER" id="PTHR28234">
    <property type="entry name" value="NUCLEAR CONTROL OF ATPASE PROTEIN 2"/>
    <property type="match status" value="1"/>
</dbReference>
<feature type="transmembrane region" description="Helical" evidence="6">
    <location>
        <begin position="203"/>
        <end position="221"/>
    </location>
</feature>
<dbReference type="Gramene" id="EFJ26292">
    <property type="protein sequence ID" value="EFJ26292"/>
    <property type="gene ID" value="SELMODRAFT_98278"/>
</dbReference>
<evidence type="ECO:0000256" key="5">
    <source>
        <dbReference type="ARBA" id="ARBA00023136"/>
    </source>
</evidence>
<keyword evidence="3 6" id="KW-1133">Transmembrane helix</keyword>
<accession>D8RPP9</accession>
<dbReference type="KEGG" id="smo:SELMODRAFT_98278"/>
<keyword evidence="5 6" id="KW-0472">Membrane</keyword>
<dbReference type="HOGENOM" id="CLU_035193_0_0_1"/>
<evidence type="ECO:0000256" key="6">
    <source>
        <dbReference type="SAM" id="Phobius"/>
    </source>
</evidence>
<evidence type="ECO:0000313" key="7">
    <source>
        <dbReference type="EMBL" id="EFJ26292.1"/>
    </source>
</evidence>
<dbReference type="PANTHER" id="PTHR28234:SF1">
    <property type="entry name" value="NUCLEAR CONTROL OF ATPASE PROTEIN 2"/>
    <property type="match status" value="1"/>
</dbReference>
<dbReference type="GO" id="GO:0005741">
    <property type="term" value="C:mitochondrial outer membrane"/>
    <property type="evidence" value="ECO:0000318"/>
    <property type="project" value="GO_Central"/>
</dbReference>
<feature type="transmembrane region" description="Helical" evidence="6">
    <location>
        <begin position="367"/>
        <end position="388"/>
    </location>
</feature>
<dbReference type="eggNOG" id="ENOG502QQIS">
    <property type="taxonomic scope" value="Eukaryota"/>
</dbReference>
<evidence type="ECO:0000256" key="1">
    <source>
        <dbReference type="ARBA" id="ARBA00004225"/>
    </source>
</evidence>
<evidence type="ECO:0000313" key="8">
    <source>
        <dbReference type="Proteomes" id="UP000001514"/>
    </source>
</evidence>